<dbReference type="PANTHER" id="PTHR12756:SF9">
    <property type="entry name" value="CYTOSOLIC CARBOXYPEPTIDASE 6"/>
    <property type="match status" value="1"/>
</dbReference>
<evidence type="ECO:0000313" key="9">
    <source>
        <dbReference type="EMBL" id="ENN74148.1"/>
    </source>
</evidence>
<dbReference type="InterPro" id="IPR000834">
    <property type="entry name" value="Peptidase_M14"/>
</dbReference>
<dbReference type="PANTHER" id="PTHR12756">
    <property type="entry name" value="CYTOSOLIC CARBOXYPEPTIDASE"/>
    <property type="match status" value="1"/>
</dbReference>
<evidence type="ECO:0000256" key="5">
    <source>
        <dbReference type="PROSITE-ProRule" id="PRU00175"/>
    </source>
</evidence>
<organism evidence="9">
    <name type="scientific">Dendroctonus ponderosae</name>
    <name type="common">Mountain pine beetle</name>
    <dbReference type="NCBI Taxonomy" id="77166"/>
    <lineage>
        <taxon>Eukaryota</taxon>
        <taxon>Metazoa</taxon>
        <taxon>Ecdysozoa</taxon>
        <taxon>Arthropoda</taxon>
        <taxon>Hexapoda</taxon>
        <taxon>Insecta</taxon>
        <taxon>Pterygota</taxon>
        <taxon>Neoptera</taxon>
        <taxon>Endopterygota</taxon>
        <taxon>Coleoptera</taxon>
        <taxon>Polyphaga</taxon>
        <taxon>Cucujiformia</taxon>
        <taxon>Curculionidae</taxon>
        <taxon>Scolytinae</taxon>
        <taxon>Dendroctonus</taxon>
    </lineage>
</organism>
<dbReference type="HOGENOM" id="CLU_329899_0_0_1"/>
<keyword evidence="3 5" id="KW-0863">Zinc-finger</keyword>
<dbReference type="PROSITE" id="PS50089">
    <property type="entry name" value="ZF_RING_2"/>
    <property type="match status" value="1"/>
</dbReference>
<dbReference type="OrthoDB" id="10253041at2759"/>
<evidence type="ECO:0000259" key="7">
    <source>
        <dbReference type="PROSITE" id="PS50089"/>
    </source>
</evidence>
<reference evidence="9" key="1">
    <citation type="journal article" date="2013" name="Genome Biol.">
        <title>Draft genome of the mountain pine beetle, Dendroctonus ponderosae Hopkins, a major forest pest.</title>
        <authorList>
            <person name="Keeling C.I."/>
            <person name="Yuen M.M."/>
            <person name="Liao N.Y."/>
            <person name="Docking T.R."/>
            <person name="Chan S.K."/>
            <person name="Taylor G.A."/>
            <person name="Palmquist D.L."/>
            <person name="Jackman S.D."/>
            <person name="Nguyen A."/>
            <person name="Li M."/>
            <person name="Henderson H."/>
            <person name="Janes J.K."/>
            <person name="Zhao Y."/>
            <person name="Pandoh P."/>
            <person name="Moore R."/>
            <person name="Sperling F.A."/>
            <person name="Huber D.P."/>
            <person name="Birol I."/>
            <person name="Jones S.J."/>
            <person name="Bohlmann J."/>
        </authorList>
    </citation>
    <scope>NUCLEOTIDE SEQUENCE</scope>
</reference>
<evidence type="ECO:0000256" key="6">
    <source>
        <dbReference type="PROSITE-ProRule" id="PRU01379"/>
    </source>
</evidence>
<dbReference type="Pfam" id="PF18027">
    <property type="entry name" value="Pepdidase_M14_N"/>
    <property type="match status" value="1"/>
</dbReference>
<protein>
    <submittedName>
        <fullName evidence="9">Uncharacterized protein</fullName>
    </submittedName>
</protein>
<dbReference type="Pfam" id="PF13923">
    <property type="entry name" value="zf-C3HC4_2"/>
    <property type="match status" value="1"/>
</dbReference>
<proteinExistence type="inferred from homology"/>
<dbReference type="EMBL" id="KB741077">
    <property type="protein sequence ID" value="ENN74148.1"/>
    <property type="molecule type" value="Genomic_DNA"/>
</dbReference>
<dbReference type="SUPFAM" id="SSF57850">
    <property type="entry name" value="RING/U-box"/>
    <property type="match status" value="1"/>
</dbReference>
<dbReference type="AlphaFoldDB" id="N6T8W7"/>
<dbReference type="Pfam" id="PF15926">
    <property type="entry name" value="RNF220"/>
    <property type="match status" value="1"/>
</dbReference>
<feature type="domain" description="RING-type" evidence="7">
    <location>
        <begin position="818"/>
        <end position="857"/>
    </location>
</feature>
<dbReference type="Gene3D" id="3.30.40.10">
    <property type="entry name" value="Zinc/RING finger domain, C3HC4 (zinc finger)"/>
    <property type="match status" value="1"/>
</dbReference>
<dbReference type="InterPro" id="IPR040626">
    <property type="entry name" value="Pepdidase_M14_N"/>
</dbReference>
<evidence type="ECO:0000259" key="8">
    <source>
        <dbReference type="PROSITE" id="PS52035"/>
    </source>
</evidence>
<dbReference type="InterPro" id="IPR001841">
    <property type="entry name" value="Znf_RING"/>
</dbReference>
<dbReference type="InterPro" id="IPR050821">
    <property type="entry name" value="Cytosolic_carboxypeptidase"/>
</dbReference>
<dbReference type="SMART" id="SM00631">
    <property type="entry name" value="Zn_pept"/>
    <property type="match status" value="1"/>
</dbReference>
<evidence type="ECO:0000256" key="2">
    <source>
        <dbReference type="ARBA" id="ARBA00005988"/>
    </source>
</evidence>
<dbReference type="GO" id="GO:0008270">
    <property type="term" value="F:zinc ion binding"/>
    <property type="evidence" value="ECO:0007669"/>
    <property type="project" value="UniProtKB-KW"/>
</dbReference>
<keyword evidence="4" id="KW-0862">Zinc</keyword>
<dbReference type="InterPro" id="IPR013083">
    <property type="entry name" value="Znf_RING/FYVE/PHD"/>
</dbReference>
<evidence type="ECO:0000256" key="4">
    <source>
        <dbReference type="ARBA" id="ARBA00022833"/>
    </source>
</evidence>
<name>N6T8W7_DENPD</name>
<sequence>MINTGYDPLQHTSVYHGKEDSDDSDGEGGLGNVNRQIMRPPGHSGKAKRGHLCFDASFECGNLGRVDLINEFEYDLFIRPDTCSPRLRFWFNFTVDNVKLDQRVIFNIVNISKERNLFMEKMTPIVKSSSRPKWQRIPKKHVYYHKSTVHQGHYIFSFSFGFDKEEDIFQFALAPPYSYSKLQAFLPVLDKKASHLKESFSRELLANSVQSRRVDLITIGSLDPAPKSKAKRRIVFIMARIHPGETPASFVCQGLLELLISSNSIASILRDNVTFKVIPMLNPDGVFLGNYRSTVMGTDLNRSWHVANQWLHPTSKAVIDILTILDKSKDFQLDFVIDIHAHSSLTGCFVYGNTYGDVYRYERHILFPKLLATTADDYAAGNTMFNSDATKAGTARRYLCSLLSDKVNCYSFEISIYGNQKHGRNRTPLTGRIQAQLHFTNLNINYDSETSLEDCTYSYRYTSPRKAFDKISEQYSLRKSAKSNIEQKHNFRSDSPIPTTYVVLPEPSLTVIDFNVMSRDDIDKVSKISTVLSVGKMEVFEAIGEVPGSSNIFEEGGRGCRTKKKQVDPLCCPVCSVTVRQTELDVHLCLELDKLNKIPTPRMRCNGKTTPSCSNGLLSSTSKDPDKNWETFQKVKSNRQSRLRTKTRKRKAEEQICPICSKEVPEDLSLHVEVCLRRSEQNSSDHEEENIDIESFEEYEWAGQSRVRATSLLPGGVATLGQTLQNAEEDEDLNVDECDAEKYGSPQYSERDIILPCEEAEEDIALRKAVIGSEPNRLSKRADIDENYYNGDPVLEVLKNRIRELEARLVSKDEVYKCLICMERYRTPVISVCCWHVHCEQCWLQTLGAKKLCPQCNMITSASDLRKIYM</sequence>
<accession>N6T8W7</accession>
<dbReference type="SUPFAM" id="SSF53187">
    <property type="entry name" value="Zn-dependent exopeptidases"/>
    <property type="match status" value="1"/>
</dbReference>
<evidence type="ECO:0000256" key="3">
    <source>
        <dbReference type="ARBA" id="ARBA00022771"/>
    </source>
</evidence>
<dbReference type="Gene3D" id="2.60.40.3120">
    <property type="match status" value="1"/>
</dbReference>
<comment type="similarity">
    <text evidence="2 6">Belongs to the peptidase M14 family.</text>
</comment>
<evidence type="ECO:0000256" key="1">
    <source>
        <dbReference type="ARBA" id="ARBA00001947"/>
    </source>
</evidence>
<feature type="non-terminal residue" evidence="9">
    <location>
        <position position="1"/>
    </location>
</feature>
<feature type="active site" description="Proton donor/acceptor" evidence="6">
    <location>
        <position position="413"/>
    </location>
</feature>
<dbReference type="GO" id="GO:0006508">
    <property type="term" value="P:proteolysis"/>
    <property type="evidence" value="ECO:0007669"/>
    <property type="project" value="InterPro"/>
</dbReference>
<gene>
    <name evidence="9" type="ORF">YQE_09121</name>
</gene>
<dbReference type="GO" id="GO:0004181">
    <property type="term" value="F:metallocarboxypeptidase activity"/>
    <property type="evidence" value="ECO:0007669"/>
    <property type="project" value="InterPro"/>
</dbReference>
<dbReference type="CDD" id="cd16563">
    <property type="entry name" value="RING-HC_RNF220"/>
    <property type="match status" value="1"/>
</dbReference>
<keyword evidence="3 5" id="KW-0479">Metal-binding</keyword>
<feature type="domain" description="Peptidase M14" evidence="8">
    <location>
        <begin position="175"/>
        <end position="451"/>
    </location>
</feature>
<dbReference type="GO" id="GO:0004842">
    <property type="term" value="F:ubiquitin-protein transferase activity"/>
    <property type="evidence" value="ECO:0007669"/>
    <property type="project" value="InterPro"/>
</dbReference>
<dbReference type="PROSITE" id="PS52035">
    <property type="entry name" value="PEPTIDASE_M14"/>
    <property type="match status" value="1"/>
</dbReference>
<dbReference type="InterPro" id="IPR031824">
    <property type="entry name" value="RNF220_mid"/>
</dbReference>
<comment type="cofactor">
    <cofactor evidence="1">
        <name>Zn(2+)</name>
        <dbReference type="ChEBI" id="CHEBI:29105"/>
    </cofactor>
</comment>
<dbReference type="Pfam" id="PF00246">
    <property type="entry name" value="Peptidase_M14"/>
    <property type="match status" value="1"/>
</dbReference>
<dbReference type="InterPro" id="IPR040178">
    <property type="entry name" value="RNF220_RING"/>
</dbReference>
<dbReference type="Gene3D" id="3.40.630.10">
    <property type="entry name" value="Zn peptidases"/>
    <property type="match status" value="1"/>
</dbReference>